<evidence type="ECO:0000256" key="1">
    <source>
        <dbReference type="ARBA" id="ARBA00009320"/>
    </source>
</evidence>
<reference evidence="2 3" key="1">
    <citation type="submission" date="2020-08" db="EMBL/GenBank/DDBJ databases">
        <title>Whole genome shotgun sequence of Actinocatenispora thailandica NBRC 105041.</title>
        <authorList>
            <person name="Komaki H."/>
            <person name="Tamura T."/>
        </authorList>
    </citation>
    <scope>NUCLEOTIDE SEQUENCE [LARGE SCALE GENOMIC DNA]</scope>
    <source>
        <strain evidence="2 3">NBRC 105041</strain>
    </source>
</reference>
<dbReference type="InterPro" id="IPR001544">
    <property type="entry name" value="Aminotrans_IV"/>
</dbReference>
<dbReference type="InterPro" id="IPR050571">
    <property type="entry name" value="Class-IV_PLP-Dep_Aminotrnsfr"/>
</dbReference>
<dbReference type="InterPro" id="IPR043132">
    <property type="entry name" value="BCAT-like_C"/>
</dbReference>
<dbReference type="Gene3D" id="3.20.10.10">
    <property type="entry name" value="D-amino Acid Aminotransferase, subunit A, domain 2"/>
    <property type="match status" value="1"/>
</dbReference>
<dbReference type="Gene3D" id="3.30.470.10">
    <property type="match status" value="1"/>
</dbReference>
<organism evidence="2 3">
    <name type="scientific">Actinocatenispora thailandica</name>
    <dbReference type="NCBI Taxonomy" id="227318"/>
    <lineage>
        <taxon>Bacteria</taxon>
        <taxon>Bacillati</taxon>
        <taxon>Actinomycetota</taxon>
        <taxon>Actinomycetes</taxon>
        <taxon>Micromonosporales</taxon>
        <taxon>Micromonosporaceae</taxon>
        <taxon>Actinocatenispora</taxon>
    </lineage>
</organism>
<sequence>MERVVAVLGRGVIPATTPILRADDLGAVRGDGVFETAHVRSGRPWLFDEHLDRMARSAARLDLDLPSRAELAGLADLLCAQWPADTEGALKLICTRGPEHGSGVTCFGTLTEVPDSTRAVRRTGLRLGTLNLGLAADARSAAPWLLGGAKTLSYAMNMACQRWAAAAGLDDVLWVSADGYLLEAPTSTLVWLEHGTLYTVPQATGILSGTTARWLLDHVDALGWHAGERMVRQDELERATGVWLTSSVRGIVAVRELDGVKLADPAHTDTLRDLLGFPA</sequence>
<keyword evidence="2" id="KW-0456">Lyase</keyword>
<dbReference type="RefSeq" id="WP_203959591.1">
    <property type="nucleotide sequence ID" value="NZ_AP023355.1"/>
</dbReference>
<dbReference type="SUPFAM" id="SSF56752">
    <property type="entry name" value="D-aminoacid aminotransferase-like PLP-dependent enzymes"/>
    <property type="match status" value="1"/>
</dbReference>
<protein>
    <submittedName>
        <fullName evidence="2">4-amino-4-deoxychorismate lyase</fullName>
    </submittedName>
</protein>
<keyword evidence="3" id="KW-1185">Reference proteome</keyword>
<dbReference type="PANTHER" id="PTHR42743:SF11">
    <property type="entry name" value="AMINODEOXYCHORISMATE LYASE"/>
    <property type="match status" value="1"/>
</dbReference>
<proteinExistence type="inferred from homology"/>
<gene>
    <name evidence="2" type="ORF">Athai_00590</name>
</gene>
<dbReference type="GO" id="GO:0005829">
    <property type="term" value="C:cytosol"/>
    <property type="evidence" value="ECO:0007669"/>
    <property type="project" value="TreeGrafter"/>
</dbReference>
<evidence type="ECO:0000313" key="3">
    <source>
        <dbReference type="Proteomes" id="UP000611640"/>
    </source>
</evidence>
<dbReference type="KEGG" id="atl:Athai_00590"/>
<dbReference type="Proteomes" id="UP000611640">
    <property type="component" value="Chromosome"/>
</dbReference>
<comment type="similarity">
    <text evidence="1">Belongs to the class-IV pyridoxal-phosphate-dependent aminotransferase family.</text>
</comment>
<dbReference type="AlphaFoldDB" id="A0A7R7HUL3"/>
<dbReference type="PANTHER" id="PTHR42743">
    <property type="entry name" value="AMINO-ACID AMINOTRANSFERASE"/>
    <property type="match status" value="1"/>
</dbReference>
<dbReference type="InterPro" id="IPR036038">
    <property type="entry name" value="Aminotransferase-like"/>
</dbReference>
<evidence type="ECO:0000313" key="2">
    <source>
        <dbReference type="EMBL" id="BCJ32556.1"/>
    </source>
</evidence>
<dbReference type="EMBL" id="AP023355">
    <property type="protein sequence ID" value="BCJ32556.1"/>
    <property type="molecule type" value="Genomic_DNA"/>
</dbReference>
<accession>A0A7R7HUL3</accession>
<dbReference type="GO" id="GO:0046394">
    <property type="term" value="P:carboxylic acid biosynthetic process"/>
    <property type="evidence" value="ECO:0007669"/>
    <property type="project" value="UniProtKB-ARBA"/>
</dbReference>
<name>A0A7R7HUL3_9ACTN</name>
<dbReference type="InterPro" id="IPR043131">
    <property type="entry name" value="BCAT-like_N"/>
</dbReference>
<dbReference type="Pfam" id="PF01063">
    <property type="entry name" value="Aminotran_4"/>
    <property type="match status" value="1"/>
</dbReference>
<dbReference type="GO" id="GO:0016829">
    <property type="term" value="F:lyase activity"/>
    <property type="evidence" value="ECO:0007669"/>
    <property type="project" value="UniProtKB-KW"/>
</dbReference>